<feature type="compositionally biased region" description="Basic and acidic residues" evidence="6">
    <location>
        <begin position="755"/>
        <end position="775"/>
    </location>
</feature>
<dbReference type="GO" id="GO:0005652">
    <property type="term" value="C:nuclear lamina"/>
    <property type="evidence" value="ECO:0007669"/>
    <property type="project" value="UniProtKB-SubCell"/>
</dbReference>
<evidence type="ECO:0000256" key="1">
    <source>
        <dbReference type="ARBA" id="ARBA00023054"/>
    </source>
</evidence>
<feature type="coiled-coil region" evidence="5">
    <location>
        <begin position="548"/>
        <end position="692"/>
    </location>
</feature>
<keyword evidence="8" id="KW-1185">Reference proteome</keyword>
<feature type="compositionally biased region" description="Basic residues" evidence="6">
    <location>
        <begin position="793"/>
        <end position="808"/>
    </location>
</feature>
<dbReference type="AlphaFoldDB" id="A0A9Q0I036"/>
<proteinExistence type="inferred from homology"/>
<dbReference type="PANTHER" id="PTHR31908">
    <property type="entry name" value="PROTEIN CROWDED NUCLEI 4"/>
    <property type="match status" value="1"/>
</dbReference>
<dbReference type="InterPro" id="IPR040418">
    <property type="entry name" value="CRWN"/>
</dbReference>
<feature type="compositionally biased region" description="Polar residues" evidence="6">
    <location>
        <begin position="778"/>
        <end position="791"/>
    </location>
</feature>
<dbReference type="GO" id="GO:0006997">
    <property type="term" value="P:nucleus organization"/>
    <property type="evidence" value="ECO:0007669"/>
    <property type="project" value="InterPro"/>
</dbReference>
<dbReference type="Proteomes" id="UP001151287">
    <property type="component" value="Unassembled WGS sequence"/>
</dbReference>
<gene>
    <name evidence="7" type="ORF">LUZ63_004149</name>
</gene>
<evidence type="ECO:0000256" key="2">
    <source>
        <dbReference type="ARBA" id="ARBA00023242"/>
    </source>
</evidence>
<feature type="region of interest" description="Disordered" evidence="6">
    <location>
        <begin position="964"/>
        <end position="992"/>
    </location>
</feature>
<accession>A0A9Q0I036</accession>
<dbReference type="OrthoDB" id="673795at2759"/>
<evidence type="ECO:0000256" key="4">
    <source>
        <dbReference type="ARBA" id="ARBA00024208"/>
    </source>
</evidence>
<protein>
    <recommendedName>
        <fullName evidence="9">Nuclear matrix constituent protein 1-like protein</fullName>
    </recommendedName>
</protein>
<evidence type="ECO:0000313" key="8">
    <source>
        <dbReference type="Proteomes" id="UP001151287"/>
    </source>
</evidence>
<organism evidence="7 8">
    <name type="scientific">Rhynchospora breviuscula</name>
    <dbReference type="NCBI Taxonomy" id="2022672"/>
    <lineage>
        <taxon>Eukaryota</taxon>
        <taxon>Viridiplantae</taxon>
        <taxon>Streptophyta</taxon>
        <taxon>Embryophyta</taxon>
        <taxon>Tracheophyta</taxon>
        <taxon>Spermatophyta</taxon>
        <taxon>Magnoliopsida</taxon>
        <taxon>Liliopsida</taxon>
        <taxon>Poales</taxon>
        <taxon>Cyperaceae</taxon>
        <taxon>Cyperoideae</taxon>
        <taxon>Rhynchosporeae</taxon>
        <taxon>Rhynchospora</taxon>
    </lineage>
</organism>
<evidence type="ECO:0000256" key="3">
    <source>
        <dbReference type="ARBA" id="ARBA00024186"/>
    </source>
</evidence>
<dbReference type="SUPFAM" id="SSF57997">
    <property type="entry name" value="Tropomyosin"/>
    <property type="match status" value="1"/>
</dbReference>
<dbReference type="PANTHER" id="PTHR31908:SF11">
    <property type="entry name" value="PROTEIN CROWDED NUCLEI 1"/>
    <property type="match status" value="1"/>
</dbReference>
<name>A0A9Q0I036_9POAL</name>
<feature type="compositionally biased region" description="Acidic residues" evidence="6">
    <location>
        <begin position="981"/>
        <end position="990"/>
    </location>
</feature>
<feature type="coiled-coil region" evidence="5">
    <location>
        <begin position="148"/>
        <end position="519"/>
    </location>
</feature>
<keyword evidence="1 5" id="KW-0175">Coiled coil</keyword>
<sequence length="1005" mass="116573">MSRVSWPNLHPVFSFHRLTVNPTLTNLQSKFCVLDLFSFRSSPFPNFRVSFSFPSSVSIKFLTPSLAFSARDFQLIPEIAMFTPQPRKQWSASTSGKGKNTVAKAVRSNAWSRQDWTVVGEGGEAEEEGADEAVVWRRFREAGMLDEAELQRKDREGLLQRISELEKELCEYQHNMGLILIEKNECSAKIEELMQSLEEVEEILKREQSARLIATSEFERREENLKKALALEKQCVADLEKALREVQSEIDSVKSNSNKKLEEAKSLEASLENKKNVTKKKLHQAEARLAEASRKCTQADRKLEDAEMMEKKLHKEKLLFDTERQLLEKNLSEKEANLLAWERKLEETQRRQFDRQESLNEREDRINEREWSWTKKQEELEEMKRQIEATSNSVKAKEEDVDKRLQDLSEKEKALESRIISQEIKERAFVVREEKISHRELELERKMHKLKELEADLDAKSRVLKNWEASVKEDEKKIKADREKLDEDLKEFSALRSELEILRKSLEEEKLRILRDEERLQVTHEEKERHSMLTTQLEQEIDKQRSLNFSLSKELEELRLQKESFEREWELLDDKRNALNEERENLEREFRTKEENLNMKFKGESSKFDELLRNREKELQQLERTIQEQKESEERQIESLRASILNEKELILNDKEKLKSDRLELAKDIDNLRALSSQIKNQREELIRDKDRFYTLAGEYKSCKSCGVDIFNDSELQFPRSEPAKALTTTPEAGSSVARSSFVQKCSALFNLSPGKKDKETPASEDVDKVEKEISEGNAISENVEQSGERTSQQKRRGRRGKLVKRTHSVMDVMKESKGITGEDIEESKGRKRRLKESVIEESEGYSESASLGGGRRKRHQTVGSMVQTPGEKRYNFRRTTIAASQATKEESKGFEHSKPTESELRSSGGDGEEIEISKPDNANEVQQTVLNNVMQPDVEGTTHEKSEEEIVVVEEKMALDGLPEAVVEGSELATPTVSGEESEEDEEDEVNKSIRKKIWDFLIS</sequence>
<comment type="caution">
    <text evidence="7">The sequence shown here is derived from an EMBL/GenBank/DDBJ whole genome shotgun (WGS) entry which is preliminary data.</text>
</comment>
<comment type="subcellular location">
    <subcellularLocation>
        <location evidence="3">Nucleus lamina</location>
    </subcellularLocation>
</comment>
<feature type="compositionally biased region" description="Basic and acidic residues" evidence="6">
    <location>
        <begin position="888"/>
        <end position="905"/>
    </location>
</feature>
<feature type="region of interest" description="Disordered" evidence="6">
    <location>
        <begin position="753"/>
        <end position="922"/>
    </location>
</feature>
<comment type="similarity">
    <text evidence="4">Belongs to the CRWN family.</text>
</comment>
<dbReference type="EMBL" id="JAMQYH010000001">
    <property type="protein sequence ID" value="KAJ1704370.1"/>
    <property type="molecule type" value="Genomic_DNA"/>
</dbReference>
<evidence type="ECO:0000256" key="6">
    <source>
        <dbReference type="SAM" id="MobiDB-lite"/>
    </source>
</evidence>
<keyword evidence="2" id="KW-0539">Nucleus</keyword>
<reference evidence="7" key="1">
    <citation type="journal article" date="2022" name="Cell">
        <title>Repeat-based holocentromeres influence genome architecture and karyotype evolution.</title>
        <authorList>
            <person name="Hofstatter P.G."/>
            <person name="Thangavel G."/>
            <person name="Lux T."/>
            <person name="Neumann P."/>
            <person name="Vondrak T."/>
            <person name="Novak P."/>
            <person name="Zhang M."/>
            <person name="Costa L."/>
            <person name="Castellani M."/>
            <person name="Scott A."/>
            <person name="Toegelov H."/>
            <person name="Fuchs J."/>
            <person name="Mata-Sucre Y."/>
            <person name="Dias Y."/>
            <person name="Vanzela A.L.L."/>
            <person name="Huettel B."/>
            <person name="Almeida C.C.S."/>
            <person name="Simkova H."/>
            <person name="Souza G."/>
            <person name="Pedrosa-Harand A."/>
            <person name="Macas J."/>
            <person name="Mayer K.F.X."/>
            <person name="Houben A."/>
            <person name="Marques A."/>
        </authorList>
    </citation>
    <scope>NUCLEOTIDE SEQUENCE</scope>
    <source>
        <strain evidence="7">RhyBre1mFocal</strain>
    </source>
</reference>
<feature type="compositionally biased region" description="Polar residues" evidence="6">
    <location>
        <begin position="878"/>
        <end position="887"/>
    </location>
</feature>
<evidence type="ECO:0000256" key="5">
    <source>
        <dbReference type="SAM" id="Coils"/>
    </source>
</evidence>
<evidence type="ECO:0000313" key="7">
    <source>
        <dbReference type="EMBL" id="KAJ1704370.1"/>
    </source>
</evidence>
<evidence type="ECO:0008006" key="9">
    <source>
        <dbReference type="Google" id="ProtNLM"/>
    </source>
</evidence>